<evidence type="ECO:0000256" key="4">
    <source>
        <dbReference type="SAM" id="Coils"/>
    </source>
</evidence>
<name>A0AAN9MHA9_PHACN</name>
<gene>
    <name evidence="5" type="ORF">VNO80_17433</name>
</gene>
<dbReference type="Proteomes" id="UP001374584">
    <property type="component" value="Unassembled WGS sequence"/>
</dbReference>
<dbReference type="Gene3D" id="3.30.40.10">
    <property type="entry name" value="Zinc/RING finger domain, C3HC4 (zinc finger)"/>
    <property type="match status" value="1"/>
</dbReference>
<keyword evidence="3" id="KW-0862">Zinc</keyword>
<reference evidence="5 6" key="1">
    <citation type="submission" date="2024-01" db="EMBL/GenBank/DDBJ databases">
        <title>The genomes of 5 underutilized Papilionoideae crops provide insights into root nodulation and disease resistanc.</title>
        <authorList>
            <person name="Jiang F."/>
        </authorList>
    </citation>
    <scope>NUCLEOTIDE SEQUENCE [LARGE SCALE GENOMIC DNA]</scope>
    <source>
        <strain evidence="5">JINMINGXINNONG_FW02</strain>
        <tissue evidence="5">Leaves</tissue>
    </source>
</reference>
<dbReference type="GO" id="GO:0008270">
    <property type="term" value="F:zinc ion binding"/>
    <property type="evidence" value="ECO:0007669"/>
    <property type="project" value="UniProtKB-KW"/>
</dbReference>
<keyword evidence="1" id="KW-0479">Metal-binding</keyword>
<dbReference type="PIRSF" id="PIRSF036836">
    <property type="entry name" value="RNase_bind_SBP1"/>
    <property type="match status" value="1"/>
</dbReference>
<proteinExistence type="predicted"/>
<dbReference type="AlphaFoldDB" id="A0AAN9MHA9"/>
<evidence type="ECO:0000313" key="6">
    <source>
        <dbReference type="Proteomes" id="UP001374584"/>
    </source>
</evidence>
<evidence type="ECO:0000313" key="5">
    <source>
        <dbReference type="EMBL" id="KAK7352018.1"/>
    </source>
</evidence>
<sequence length="291" mass="33404">MAIEAQLYPNNQFYGSKNLMVCLNSQAYGHKHNLQQSGQQQCLHHARQMNQSTSLVDPTFSCFSNSNVQHNAFNKYNHNAQPLASYPQHLATELDEQRDIDHYIRSQNEKLRVLLQEQRKQHMAELLKKMELNALHLLKQKDEEIVQATNKTTELKEFLRRLEVEKESWRKVAEEKEAMVLCLHNNLEQMKERAVHGMTSEDAESCCDDNIRITAAMGGGTGEKRVWHGGVGEVAQIRKKTMDCKCCNSQKSCFMFLPCRHLCSCKTCEPFLQVCPVCSMPKKSSIETLIT</sequence>
<evidence type="ECO:0008006" key="7">
    <source>
        <dbReference type="Google" id="ProtNLM"/>
    </source>
</evidence>
<protein>
    <recommendedName>
        <fullName evidence="7">BOI-related E3 ubiquitin-protein ligase 3</fullName>
    </recommendedName>
</protein>
<dbReference type="Pfam" id="PF13920">
    <property type="entry name" value="zf-C3HC4_3"/>
    <property type="match status" value="1"/>
</dbReference>
<comment type="caution">
    <text evidence="5">The sequence shown here is derived from an EMBL/GenBank/DDBJ whole genome shotgun (WGS) entry which is preliminary data.</text>
</comment>
<dbReference type="EMBL" id="JAYMYR010000007">
    <property type="protein sequence ID" value="KAK7352018.1"/>
    <property type="molecule type" value="Genomic_DNA"/>
</dbReference>
<keyword evidence="4" id="KW-0175">Coiled coil</keyword>
<keyword evidence="2" id="KW-0863">Zinc-finger</keyword>
<dbReference type="GO" id="GO:0004842">
    <property type="term" value="F:ubiquitin-protein transferase activity"/>
    <property type="evidence" value="ECO:0007669"/>
    <property type="project" value="TreeGrafter"/>
</dbReference>
<dbReference type="InterPro" id="IPR013083">
    <property type="entry name" value="Znf_RING/FYVE/PHD"/>
</dbReference>
<keyword evidence="6" id="KW-1185">Reference proteome</keyword>
<accession>A0AAN9MHA9</accession>
<evidence type="ECO:0000256" key="1">
    <source>
        <dbReference type="ARBA" id="ARBA00022723"/>
    </source>
</evidence>
<evidence type="ECO:0000256" key="2">
    <source>
        <dbReference type="ARBA" id="ARBA00022771"/>
    </source>
</evidence>
<organism evidence="5 6">
    <name type="scientific">Phaseolus coccineus</name>
    <name type="common">Scarlet runner bean</name>
    <name type="synonym">Phaseolus multiflorus</name>
    <dbReference type="NCBI Taxonomy" id="3886"/>
    <lineage>
        <taxon>Eukaryota</taxon>
        <taxon>Viridiplantae</taxon>
        <taxon>Streptophyta</taxon>
        <taxon>Embryophyta</taxon>
        <taxon>Tracheophyta</taxon>
        <taxon>Spermatophyta</taxon>
        <taxon>Magnoliopsida</taxon>
        <taxon>eudicotyledons</taxon>
        <taxon>Gunneridae</taxon>
        <taxon>Pentapetalae</taxon>
        <taxon>rosids</taxon>
        <taxon>fabids</taxon>
        <taxon>Fabales</taxon>
        <taxon>Fabaceae</taxon>
        <taxon>Papilionoideae</taxon>
        <taxon>50 kb inversion clade</taxon>
        <taxon>NPAAA clade</taxon>
        <taxon>indigoferoid/millettioid clade</taxon>
        <taxon>Phaseoleae</taxon>
        <taxon>Phaseolus</taxon>
    </lineage>
</organism>
<dbReference type="PANTHER" id="PTHR42647:SF6">
    <property type="entry name" value="RING-TYPE DOMAIN-CONTAINING PROTEIN"/>
    <property type="match status" value="1"/>
</dbReference>
<evidence type="ECO:0000256" key="3">
    <source>
        <dbReference type="ARBA" id="ARBA00022833"/>
    </source>
</evidence>
<feature type="coiled-coil region" evidence="4">
    <location>
        <begin position="159"/>
        <end position="193"/>
    </location>
</feature>
<dbReference type="PANTHER" id="PTHR42647">
    <property type="entry name" value="SBP (S-RIBONUCLEASE BINDING PROTEIN) FAMILY PROTEIN"/>
    <property type="match status" value="1"/>
</dbReference>